<evidence type="ECO:0000256" key="8">
    <source>
        <dbReference type="ARBA" id="ARBA00025193"/>
    </source>
</evidence>
<evidence type="ECO:0000256" key="9">
    <source>
        <dbReference type="ARBA" id="ARBA00025958"/>
    </source>
</evidence>
<evidence type="ECO:0000256" key="10">
    <source>
        <dbReference type="ARBA" id="ARBA00029606"/>
    </source>
</evidence>
<dbReference type="GO" id="GO:0001006">
    <property type="term" value="F:RNA polymerase III type 3 promoter sequence-specific DNA binding"/>
    <property type="evidence" value="ECO:0007669"/>
    <property type="project" value="TreeGrafter"/>
</dbReference>
<protein>
    <recommendedName>
        <fullName evidence="3">snRNA-activating protein complex subunit 3</fullName>
    </recommendedName>
    <alternativeName>
        <fullName evidence="10">Small nuclear RNA-activating complex polypeptide 3</fullName>
    </alternativeName>
</protein>
<evidence type="ECO:0000256" key="1">
    <source>
        <dbReference type="ARBA" id="ARBA00004123"/>
    </source>
</evidence>
<dbReference type="GO" id="GO:0000978">
    <property type="term" value="F:RNA polymerase II cis-regulatory region sequence-specific DNA binding"/>
    <property type="evidence" value="ECO:0007669"/>
    <property type="project" value="TreeGrafter"/>
</dbReference>
<comment type="function">
    <text evidence="8">Part of the SNAPc complex required for the transcription of both RNA polymerase II and III small-nuclear RNA genes. Binds to the proximal sequence element (PSE), a non-TATA-box basal promoter element common to these 2 types of genes. Recruits TBP and BRF2 to the U6 snRNA TATA box.</text>
</comment>
<dbReference type="GO" id="GO:0042796">
    <property type="term" value="P:snRNA transcription by RNA polymerase III"/>
    <property type="evidence" value="ECO:0007669"/>
    <property type="project" value="TreeGrafter"/>
</dbReference>
<dbReference type="GO" id="GO:0003681">
    <property type="term" value="F:bent DNA binding"/>
    <property type="evidence" value="ECO:0007669"/>
    <property type="project" value="TreeGrafter"/>
</dbReference>
<evidence type="ECO:0000256" key="7">
    <source>
        <dbReference type="ARBA" id="ARBA00023242"/>
    </source>
</evidence>
<dbReference type="Proteomes" id="UP001219518">
    <property type="component" value="Unassembled WGS sequence"/>
</dbReference>
<comment type="subcellular location">
    <subcellularLocation>
        <location evidence="1">Nucleus</location>
    </subcellularLocation>
</comment>
<dbReference type="GO" id="GO:0042795">
    <property type="term" value="P:snRNA transcription by RNA polymerase II"/>
    <property type="evidence" value="ECO:0007669"/>
    <property type="project" value="TreeGrafter"/>
</dbReference>
<dbReference type="GO" id="GO:0005634">
    <property type="term" value="C:nucleus"/>
    <property type="evidence" value="ECO:0007669"/>
    <property type="project" value="UniProtKB-SubCell"/>
</dbReference>
<keyword evidence="5" id="KW-0238">DNA-binding</keyword>
<keyword evidence="6" id="KW-0804">Transcription</keyword>
<dbReference type="GO" id="GO:0001046">
    <property type="term" value="F:core promoter sequence-specific DNA binding"/>
    <property type="evidence" value="ECO:0007669"/>
    <property type="project" value="TreeGrafter"/>
</dbReference>
<accession>A0AAE1L9Z5</accession>
<evidence type="ECO:0000256" key="5">
    <source>
        <dbReference type="ARBA" id="ARBA00023125"/>
    </source>
</evidence>
<name>A0AAE1L9Z5_9NEOP</name>
<evidence type="ECO:0000313" key="12">
    <source>
        <dbReference type="Proteomes" id="UP001219518"/>
    </source>
</evidence>
<comment type="subunit">
    <text evidence="9">Part of the SNAPc complex composed of 5 subunits: SNAPC1, SNAPC2, SNAPC3, SNAPC4 and SNAPC5. SNAPC3 interacts with SNAPC1.</text>
</comment>
<keyword evidence="7" id="KW-0539">Nucleus</keyword>
<dbReference type="EMBL" id="JAHWGI010000284">
    <property type="protein sequence ID" value="KAK3911750.1"/>
    <property type="molecule type" value="Genomic_DNA"/>
</dbReference>
<evidence type="ECO:0000313" key="11">
    <source>
        <dbReference type="EMBL" id="KAK3911750.1"/>
    </source>
</evidence>
<evidence type="ECO:0000256" key="6">
    <source>
        <dbReference type="ARBA" id="ARBA00023163"/>
    </source>
</evidence>
<dbReference type="PANTHER" id="PTHR13421:SF16">
    <property type="entry name" value="SNRNA-ACTIVATING PROTEIN COMPLEX SUBUNIT 3"/>
    <property type="match status" value="1"/>
</dbReference>
<evidence type="ECO:0000256" key="2">
    <source>
        <dbReference type="ARBA" id="ARBA00010410"/>
    </source>
</evidence>
<dbReference type="Pfam" id="PF12251">
    <property type="entry name" value="SNAPC3"/>
    <property type="match status" value="1"/>
</dbReference>
<dbReference type="PANTHER" id="PTHR13421">
    <property type="entry name" value="SNRNA-ACTIVATING PROTEIN COMPLEX SUBUNIT 3"/>
    <property type="match status" value="1"/>
</dbReference>
<gene>
    <name evidence="11" type="ORF">KUF71_021411</name>
</gene>
<dbReference type="InterPro" id="IPR022042">
    <property type="entry name" value="snRNA-activating_su3"/>
</dbReference>
<reference evidence="11" key="1">
    <citation type="submission" date="2021-07" db="EMBL/GenBank/DDBJ databases">
        <authorList>
            <person name="Catto M.A."/>
            <person name="Jacobson A."/>
            <person name="Kennedy G."/>
            <person name="Labadie P."/>
            <person name="Hunt B.G."/>
            <person name="Srinivasan R."/>
        </authorList>
    </citation>
    <scope>NUCLEOTIDE SEQUENCE</scope>
    <source>
        <strain evidence="11">PL_HMW_Pooled</strain>
        <tissue evidence="11">Head</tissue>
    </source>
</reference>
<dbReference type="AlphaFoldDB" id="A0AAE1L9Z5"/>
<proteinExistence type="inferred from homology"/>
<sequence length="320" mass="36376">MEKVLGCGELDYASEPICLQDFFNEASLQHHPFVNGQVTVKGKRKNHEHNVYREKMLDVMNSNLTDSEFDDLENICSSDNLRDTSTGLAKLSSNVLTASLFVRVDLPAKSDLETIKKAKTRSRLHERQLKYTGTLWLDKSQKSGMCKDDDLIPGSALVATVRIYAPFKHNIGRRNNKIATGGQEIAVLGSQTLADLRDKFPCASDQIICHDLSSNPFCKTSSMAKDKYKSGMIYIGDKFYDDTRHPSNIEYSETVLKWAKERHLNLGSKAKMEETKIIDLTVRLGYPYLYQHQGNCEHLFCFSDIRQDLVKWYLTISMSL</sequence>
<dbReference type="GO" id="GO:0019185">
    <property type="term" value="C:snRNA-activating protein complex"/>
    <property type="evidence" value="ECO:0007669"/>
    <property type="project" value="TreeGrafter"/>
</dbReference>
<keyword evidence="12" id="KW-1185">Reference proteome</keyword>
<reference evidence="11" key="2">
    <citation type="journal article" date="2023" name="BMC Genomics">
        <title>Pest status, molecular evolution, and epigenetic factors derived from the genome assembly of Frankliniella fusca, a thysanopteran phytovirus vector.</title>
        <authorList>
            <person name="Catto M.A."/>
            <person name="Labadie P.E."/>
            <person name="Jacobson A.L."/>
            <person name="Kennedy G.G."/>
            <person name="Srinivasan R."/>
            <person name="Hunt B.G."/>
        </authorList>
    </citation>
    <scope>NUCLEOTIDE SEQUENCE</scope>
    <source>
        <strain evidence="11">PL_HMW_Pooled</strain>
    </source>
</reference>
<comment type="caution">
    <text evidence="11">The sequence shown here is derived from an EMBL/GenBank/DDBJ whole genome shotgun (WGS) entry which is preliminary data.</text>
</comment>
<keyword evidence="4" id="KW-0805">Transcription regulation</keyword>
<organism evidence="11 12">
    <name type="scientific">Frankliniella fusca</name>
    <dbReference type="NCBI Taxonomy" id="407009"/>
    <lineage>
        <taxon>Eukaryota</taxon>
        <taxon>Metazoa</taxon>
        <taxon>Ecdysozoa</taxon>
        <taxon>Arthropoda</taxon>
        <taxon>Hexapoda</taxon>
        <taxon>Insecta</taxon>
        <taxon>Pterygota</taxon>
        <taxon>Neoptera</taxon>
        <taxon>Paraneoptera</taxon>
        <taxon>Thysanoptera</taxon>
        <taxon>Terebrantia</taxon>
        <taxon>Thripoidea</taxon>
        <taxon>Thripidae</taxon>
        <taxon>Frankliniella</taxon>
    </lineage>
</organism>
<evidence type="ECO:0000256" key="3">
    <source>
        <dbReference type="ARBA" id="ARBA00013634"/>
    </source>
</evidence>
<evidence type="ECO:0000256" key="4">
    <source>
        <dbReference type="ARBA" id="ARBA00023015"/>
    </source>
</evidence>
<comment type="similarity">
    <text evidence="2">Belongs to the SNAPC3/SRD2 family.</text>
</comment>